<evidence type="ECO:0000313" key="2">
    <source>
        <dbReference type="EMBL" id="MBB3938454.1"/>
    </source>
</evidence>
<dbReference type="GO" id="GO:0016747">
    <property type="term" value="F:acyltransferase activity, transferring groups other than amino-acyl groups"/>
    <property type="evidence" value="ECO:0007669"/>
    <property type="project" value="InterPro"/>
</dbReference>
<evidence type="ECO:0000313" key="3">
    <source>
        <dbReference type="Proteomes" id="UP000561459"/>
    </source>
</evidence>
<dbReference type="Gene3D" id="3.40.630.30">
    <property type="match status" value="1"/>
</dbReference>
<dbReference type="AlphaFoldDB" id="A0A7W6BYI4"/>
<dbReference type="EMBL" id="JACIDY010000001">
    <property type="protein sequence ID" value="MBB3938454.1"/>
    <property type="molecule type" value="Genomic_DNA"/>
</dbReference>
<sequence length="191" mass="20513">MFIRSERLFLRPAWTEDAAELHTAITHKAVIRNLTRALWPYQLADAQAFIGGSEQTSHPSLLITQPGSTGSRIIGGVGLHDEDGQTQLGYWLTPSAWGRGYATEAASALLRTAMALGQSNIRAWHFSDNPASGRVLCKLGFRPLGLSEDRYSAGRGSVAPSRGYVLSGEGVVGGDDDDGSAQFEDLQMHAA</sequence>
<dbReference type="RefSeq" id="WP_183615416.1">
    <property type="nucleotide sequence ID" value="NZ_JACIDY010000001.1"/>
</dbReference>
<gene>
    <name evidence="2" type="ORF">GGR39_000083</name>
</gene>
<evidence type="ECO:0000259" key="1">
    <source>
        <dbReference type="PROSITE" id="PS51186"/>
    </source>
</evidence>
<dbReference type="PROSITE" id="PS51186">
    <property type="entry name" value="GNAT"/>
    <property type="match status" value="1"/>
</dbReference>
<dbReference type="Pfam" id="PF13302">
    <property type="entry name" value="Acetyltransf_3"/>
    <property type="match status" value="1"/>
</dbReference>
<keyword evidence="2" id="KW-0808">Transferase</keyword>
<organism evidence="2 3">
    <name type="scientific">Novosphingobium fluoreni</name>
    <dbReference type="NCBI Taxonomy" id="1391222"/>
    <lineage>
        <taxon>Bacteria</taxon>
        <taxon>Pseudomonadati</taxon>
        <taxon>Pseudomonadota</taxon>
        <taxon>Alphaproteobacteria</taxon>
        <taxon>Sphingomonadales</taxon>
        <taxon>Sphingomonadaceae</taxon>
        <taxon>Novosphingobium</taxon>
    </lineage>
</organism>
<reference evidence="2 3" key="1">
    <citation type="submission" date="2020-08" db="EMBL/GenBank/DDBJ databases">
        <title>Genomic Encyclopedia of Type Strains, Phase IV (KMG-IV): sequencing the most valuable type-strain genomes for metagenomic binning, comparative biology and taxonomic classification.</title>
        <authorList>
            <person name="Goeker M."/>
        </authorList>
    </citation>
    <scope>NUCLEOTIDE SEQUENCE [LARGE SCALE GENOMIC DNA]</scope>
    <source>
        <strain evidence="2 3">DSM 27568</strain>
    </source>
</reference>
<dbReference type="InterPro" id="IPR000182">
    <property type="entry name" value="GNAT_dom"/>
</dbReference>
<dbReference type="PANTHER" id="PTHR43792">
    <property type="entry name" value="GNAT FAMILY, PUTATIVE (AFU_ORTHOLOGUE AFUA_3G00765)-RELATED-RELATED"/>
    <property type="match status" value="1"/>
</dbReference>
<dbReference type="InterPro" id="IPR016181">
    <property type="entry name" value="Acyl_CoA_acyltransferase"/>
</dbReference>
<name>A0A7W6BYI4_9SPHN</name>
<accession>A0A7W6BYI4</accession>
<protein>
    <submittedName>
        <fullName evidence="2">RimJ/RimL family protein N-acetyltransferase</fullName>
    </submittedName>
</protein>
<keyword evidence="3" id="KW-1185">Reference proteome</keyword>
<dbReference type="SUPFAM" id="SSF55729">
    <property type="entry name" value="Acyl-CoA N-acyltransferases (Nat)"/>
    <property type="match status" value="1"/>
</dbReference>
<proteinExistence type="predicted"/>
<dbReference type="Proteomes" id="UP000561459">
    <property type="component" value="Unassembled WGS sequence"/>
</dbReference>
<comment type="caution">
    <text evidence="2">The sequence shown here is derived from an EMBL/GenBank/DDBJ whole genome shotgun (WGS) entry which is preliminary data.</text>
</comment>
<dbReference type="InterPro" id="IPR051531">
    <property type="entry name" value="N-acetyltransferase"/>
</dbReference>
<feature type="domain" description="N-acetyltransferase" evidence="1">
    <location>
        <begin position="29"/>
        <end position="165"/>
    </location>
</feature>